<protein>
    <recommendedName>
        <fullName evidence="5">Cyclic di-GMP-binding protein</fullName>
    </recommendedName>
</protein>
<reference evidence="3 4" key="1">
    <citation type="submission" date="2023-07" db="EMBL/GenBank/DDBJ databases">
        <title>Functional and genomic diversity of the sorghum phyllosphere microbiome.</title>
        <authorList>
            <person name="Shade A."/>
        </authorList>
    </citation>
    <scope>NUCLEOTIDE SEQUENCE [LARGE SCALE GENOMIC DNA]</scope>
    <source>
        <strain evidence="3 4">SORGH_AS_0887</strain>
    </source>
</reference>
<evidence type="ECO:0000256" key="1">
    <source>
        <dbReference type="SAM" id="Phobius"/>
    </source>
</evidence>
<feature type="transmembrane region" description="Helical" evidence="1">
    <location>
        <begin position="585"/>
        <end position="605"/>
    </location>
</feature>
<gene>
    <name evidence="3" type="ORF">QE380_001009</name>
</gene>
<keyword evidence="1" id="KW-0472">Membrane</keyword>
<keyword evidence="1" id="KW-0812">Transmembrane</keyword>
<keyword evidence="1" id="KW-1133">Transmembrane helix</keyword>
<evidence type="ECO:0000256" key="2">
    <source>
        <dbReference type="SAM" id="SignalP"/>
    </source>
</evidence>
<keyword evidence="4" id="KW-1185">Reference proteome</keyword>
<dbReference type="Proteomes" id="UP001233360">
    <property type="component" value="Unassembled WGS sequence"/>
</dbReference>
<evidence type="ECO:0008006" key="5">
    <source>
        <dbReference type="Google" id="ProtNLM"/>
    </source>
</evidence>
<sequence>MKILNPLNHSLKILVMAGCMYLSHASHAEIWQLPDISTSSQYTTEPHFFYVGKGAQWRSAKFTANYSTEYYTTLVVKYDDKLIYNTTLNGSGILSFDIPASQSGFHRLDFILQQYSPPIKRDTNTNNFCNEEIDQVTYVTNSQIEYSSERSIFRIQDLPDALVNPQLVRAQPFIGLLEYDQNNKFEAAMLARLATSASSVTPIAWYEMNVPEQKNQLPNFILKIIHSATPLPNGATAHLGTDNAQEIRTLTIRYHRNEELLAAINGLTNPVYLRQIATSDASFPVNLSPPQWAQLKQINTLADLGFSDFRLGQGSKSLFLDFPSVWQPTDILQGQLALRVQSGLIEGSNITTWIDDGLAGSMKLADLASDPVNRQFNFFAKSISNSNTFDFRIESSIIANSQCLPTANGSIWIDTQRSTVNLPHKLKNGVAALSMALATAPNIAIDHQDGSLGMAIIATQVAKKMLLSNGAVPLNIVDYSSNKDRVLDIQVNKKMYDQQLSLHQDIIYQPTAGHGYIVSYDKKRFSILTDSTEGAQNFINSWGKIQHNIPNNVTKLLVSENGNLYTLQKLIVGTQKTPLVQQSSFIIVILAISLLMLIAIIFWFWRNRKHAKSNEND</sequence>
<dbReference type="RefSeq" id="WP_307002483.1">
    <property type="nucleotide sequence ID" value="NZ_JAUTBK010000002.1"/>
</dbReference>
<feature type="signal peptide" evidence="2">
    <location>
        <begin position="1"/>
        <end position="28"/>
    </location>
</feature>
<accession>A0ABU0UU65</accession>
<organism evidence="3 4">
    <name type="scientific">Acinetobacter baylyi</name>
    <dbReference type="NCBI Taxonomy" id="202950"/>
    <lineage>
        <taxon>Bacteria</taxon>
        <taxon>Pseudomonadati</taxon>
        <taxon>Pseudomonadota</taxon>
        <taxon>Gammaproteobacteria</taxon>
        <taxon>Moraxellales</taxon>
        <taxon>Moraxellaceae</taxon>
        <taxon>Acinetobacter</taxon>
    </lineage>
</organism>
<evidence type="ECO:0000313" key="4">
    <source>
        <dbReference type="Proteomes" id="UP001233360"/>
    </source>
</evidence>
<comment type="caution">
    <text evidence="3">The sequence shown here is derived from an EMBL/GenBank/DDBJ whole genome shotgun (WGS) entry which is preliminary data.</text>
</comment>
<keyword evidence="2" id="KW-0732">Signal</keyword>
<proteinExistence type="predicted"/>
<evidence type="ECO:0000313" key="3">
    <source>
        <dbReference type="EMBL" id="MDQ1208086.1"/>
    </source>
</evidence>
<feature type="chain" id="PRO_5045488362" description="Cyclic di-GMP-binding protein" evidence="2">
    <location>
        <begin position="29"/>
        <end position="617"/>
    </location>
</feature>
<dbReference type="EMBL" id="JAUTBK010000002">
    <property type="protein sequence ID" value="MDQ1208086.1"/>
    <property type="molecule type" value="Genomic_DNA"/>
</dbReference>
<name>A0ABU0UU65_ACIBI</name>